<dbReference type="GO" id="GO:0005198">
    <property type="term" value="F:structural molecule activity"/>
    <property type="evidence" value="ECO:0007669"/>
    <property type="project" value="InterPro"/>
</dbReference>
<dbReference type="Pfam" id="PF01819">
    <property type="entry name" value="Levi_coat"/>
    <property type="match status" value="1"/>
</dbReference>
<gene>
    <name evidence="4" type="ORF">H3BulkLitter17570_000002</name>
</gene>
<accession>A0A514D0F2</accession>
<evidence type="ECO:0000313" key="4">
    <source>
        <dbReference type="EMBL" id="QDH87083.1"/>
    </source>
</evidence>
<reference evidence="4" key="1">
    <citation type="submission" date="2019-05" db="EMBL/GenBank/DDBJ databases">
        <title>Metatranscriptomic reconstruction reveals RNA viruses with the potential to shape carbon cycling in soil.</title>
        <authorList>
            <person name="Starr E.P."/>
            <person name="Nuccio E."/>
            <person name="Pett-Ridge J."/>
            <person name="Banfield J.F."/>
            <person name="Firestone M.K."/>
        </authorList>
    </citation>
    <scope>NUCLEOTIDE SEQUENCE</scope>
    <source>
        <strain evidence="4">H3_Bulk_Litter_17_scaffold_570</strain>
    </source>
</reference>
<evidence type="ECO:0000256" key="3">
    <source>
        <dbReference type="ARBA" id="ARBA00022844"/>
    </source>
</evidence>
<dbReference type="GO" id="GO:0019028">
    <property type="term" value="C:viral capsid"/>
    <property type="evidence" value="ECO:0007669"/>
    <property type="project" value="UniProtKB-KW"/>
</dbReference>
<dbReference type="InterPro" id="IPR015954">
    <property type="entry name" value="Phage_RNA-type_capsid"/>
</dbReference>
<dbReference type="EMBL" id="MN033137">
    <property type="protein sequence ID" value="QDH87083.1"/>
    <property type="molecule type" value="Genomic_RNA"/>
</dbReference>
<dbReference type="Gene3D" id="3.30.380.10">
    <property type="entry name" value="MS2 Viral Coat Protein"/>
    <property type="match status" value="1"/>
</dbReference>
<comment type="subcellular location">
    <subcellularLocation>
        <location evidence="1">Virion</location>
    </subcellularLocation>
</comment>
<keyword evidence="3" id="KW-0946">Virion</keyword>
<evidence type="ECO:0000256" key="1">
    <source>
        <dbReference type="ARBA" id="ARBA00004328"/>
    </source>
</evidence>
<evidence type="ECO:0000256" key="2">
    <source>
        <dbReference type="ARBA" id="ARBA00022561"/>
    </source>
</evidence>
<proteinExistence type="predicted"/>
<organism evidence="4">
    <name type="scientific">Leviviridae sp</name>
    <dbReference type="NCBI Taxonomy" id="2027243"/>
    <lineage>
        <taxon>Viruses</taxon>
        <taxon>Riboviria</taxon>
        <taxon>Orthornavirae</taxon>
        <taxon>Lenarviricota</taxon>
        <taxon>Leviviricetes</taxon>
        <taxon>Norzivirales</taxon>
        <taxon>Fiersviridae</taxon>
    </lineage>
</organism>
<sequence>MSALAAIKLSKTLDLFPAVITGSATVGVDTTLNPEGFPQPGVARWVDRSGGIAIGYPAVTMSVRPPSKASRVYKVTAKVVLPTLEVTAPSTSTGIQPAPTKAYDCIGVMEFILPERSTGTERQALLNLCCSLFHRNIAASDGTPTDATGSPLETAVVNFEALW</sequence>
<protein>
    <submittedName>
        <fullName evidence="4">Uncharacterized protein</fullName>
    </submittedName>
</protein>
<dbReference type="SUPFAM" id="SSF55405">
    <property type="entry name" value="RNA bacteriophage capsid protein"/>
    <property type="match status" value="1"/>
</dbReference>
<dbReference type="InterPro" id="IPR002703">
    <property type="entry name" value="Levivir_coat"/>
</dbReference>
<keyword evidence="2" id="KW-0167">Capsid protein</keyword>
<name>A0A514D0F2_9VIRU</name>